<comment type="function">
    <text evidence="3">Probably acts as a heme chaperone, transferring heme to an unknown acceptor. Binds one molecule of heme per monomer, possibly covalently. Binds 1 [4Fe-4S] cluster. The cluster is coordinated with 3 cysteines and an exchangeable S-adenosyl-L-methionine.</text>
</comment>
<dbReference type="PROSITE" id="PS51918">
    <property type="entry name" value="RADICAL_SAM"/>
    <property type="match status" value="1"/>
</dbReference>
<keyword evidence="3" id="KW-0349">Heme</keyword>
<dbReference type="Proteomes" id="UP000243077">
    <property type="component" value="Chromosome"/>
</dbReference>
<dbReference type="SFLD" id="SFLDS00029">
    <property type="entry name" value="Radical_SAM"/>
    <property type="match status" value="2"/>
</dbReference>
<keyword evidence="3" id="KW-0949">S-adenosyl-L-methionine</keyword>
<keyword evidence="6" id="KW-1185">Reference proteome</keyword>
<comment type="similarity">
    <text evidence="1">Belongs to the anaerobic coproporphyrinogen-III oxidase family. HemW subfamily.</text>
</comment>
<dbReference type="SFLD" id="SFLDF00562">
    <property type="entry name" value="HemN-like__clustered_with_heat"/>
    <property type="match status" value="1"/>
</dbReference>
<dbReference type="KEGG" id="psai:C3B54_11807"/>
<dbReference type="SFLD" id="SFLDG01082">
    <property type="entry name" value="B12-binding_domain_containing"/>
    <property type="match status" value="1"/>
</dbReference>
<accession>A0A2L2BQ42</accession>
<name>A0A2L2BQ42_9MICO</name>
<keyword evidence="5" id="KW-0560">Oxidoreductase</keyword>
<keyword evidence="3" id="KW-0479">Metal-binding</keyword>
<gene>
    <name evidence="5" type="ORF">C3B54_11807</name>
</gene>
<dbReference type="SUPFAM" id="SSF102114">
    <property type="entry name" value="Radical SAM enzymes"/>
    <property type="match status" value="1"/>
</dbReference>
<dbReference type="GO" id="GO:0004109">
    <property type="term" value="F:coproporphyrinogen oxidase activity"/>
    <property type="evidence" value="ECO:0007669"/>
    <property type="project" value="InterPro"/>
</dbReference>
<dbReference type="Pfam" id="PF04055">
    <property type="entry name" value="Radical_SAM"/>
    <property type="match status" value="1"/>
</dbReference>
<dbReference type="InterPro" id="IPR007197">
    <property type="entry name" value="rSAM"/>
</dbReference>
<dbReference type="InterPro" id="IPR006638">
    <property type="entry name" value="Elp3/MiaA/NifB-like_rSAM"/>
</dbReference>
<dbReference type="SFLD" id="SFLDF00288">
    <property type="entry name" value="HemN-like__clustered_with_nucl"/>
    <property type="match status" value="1"/>
</dbReference>
<keyword evidence="3" id="KW-0143">Chaperone</keyword>
<keyword evidence="3" id="KW-0004">4Fe-4S</keyword>
<sequence>MASLPEGDIPPTDGLLPEQAREGAAAKDFGVYIHVPFCTVRCGYCDFNTYTPGELPEVSPEDYPERVFQELDFAAGVLDASGVPKREVQTVFIGGGTPTLLAPSRLGQMLRRVDTLWGMSPRAEVTVEANPDTLDAQRLVELAAQGVTRVSVGVQSFVPHVLSTLDRTHNPGSVPDVIRAASDAGLQVSLDLIYGTPGESSADWQESLDRALELEPDHISAYSLIVEPGTALARRIRRGELEAIDEDTQASFYEQADETFRDAGYEWYEVSNWSHTSEGLSRHNLSYWLGSDWWGIGPGAHSHIGGVRWWNVKHPRAYADRVKAGHSPALGREVLDEHTRWVEMVMLGLRTRQGLAIDSLTDHYPPAGAILHEALDAGWLQPEAFTAGRVELSLKGRLLADGLSARLTGG</sequence>
<dbReference type="PANTHER" id="PTHR13932:SF5">
    <property type="entry name" value="RADICAL S-ADENOSYL METHIONINE DOMAIN-CONTAINING PROTEIN 1, MITOCHONDRIAL"/>
    <property type="match status" value="1"/>
</dbReference>
<dbReference type="RefSeq" id="WP_104913350.1">
    <property type="nucleotide sequence ID" value="NZ_CP026923.1"/>
</dbReference>
<protein>
    <recommendedName>
        <fullName evidence="2 3">Heme chaperone HemW</fullName>
    </recommendedName>
</protein>
<dbReference type="NCBIfam" id="TIGR00539">
    <property type="entry name" value="hemN_rel"/>
    <property type="match status" value="1"/>
</dbReference>
<dbReference type="SFLD" id="SFLDG01065">
    <property type="entry name" value="anaerobic_coproporphyrinogen-I"/>
    <property type="match status" value="2"/>
</dbReference>
<dbReference type="GO" id="GO:0051539">
    <property type="term" value="F:4 iron, 4 sulfur cluster binding"/>
    <property type="evidence" value="ECO:0007669"/>
    <property type="project" value="UniProtKB-UniRule"/>
</dbReference>
<dbReference type="AlphaFoldDB" id="A0A2L2BQ42"/>
<evidence type="ECO:0000313" key="5">
    <source>
        <dbReference type="EMBL" id="AVG23786.1"/>
    </source>
</evidence>
<keyword evidence="3" id="KW-0411">Iron-sulfur</keyword>
<dbReference type="GO" id="GO:0046872">
    <property type="term" value="F:metal ion binding"/>
    <property type="evidence" value="ECO:0007669"/>
    <property type="project" value="UniProtKB-UniRule"/>
</dbReference>
<dbReference type="InterPro" id="IPR034505">
    <property type="entry name" value="Coproporphyrinogen-III_oxidase"/>
</dbReference>
<dbReference type="SMART" id="SM00729">
    <property type="entry name" value="Elp3"/>
    <property type="match status" value="1"/>
</dbReference>
<dbReference type="EMBL" id="CP026923">
    <property type="protein sequence ID" value="AVG23786.1"/>
    <property type="molecule type" value="Genomic_DNA"/>
</dbReference>
<evidence type="ECO:0000256" key="1">
    <source>
        <dbReference type="ARBA" id="ARBA00006100"/>
    </source>
</evidence>
<keyword evidence="3" id="KW-0408">Iron</keyword>
<dbReference type="CDD" id="cd01335">
    <property type="entry name" value="Radical_SAM"/>
    <property type="match status" value="1"/>
</dbReference>
<organism evidence="5 6">
    <name type="scientific">Pontimonas salivibrio</name>
    <dbReference type="NCBI Taxonomy" id="1159327"/>
    <lineage>
        <taxon>Bacteria</taxon>
        <taxon>Bacillati</taxon>
        <taxon>Actinomycetota</taxon>
        <taxon>Actinomycetes</taxon>
        <taxon>Micrococcales</taxon>
        <taxon>Microbacteriaceae</taxon>
        <taxon>Pontimonas</taxon>
    </lineage>
</organism>
<evidence type="ECO:0000256" key="3">
    <source>
        <dbReference type="RuleBase" id="RU364116"/>
    </source>
</evidence>
<dbReference type="GO" id="GO:0005737">
    <property type="term" value="C:cytoplasm"/>
    <property type="evidence" value="ECO:0007669"/>
    <property type="project" value="UniProtKB-SubCell"/>
</dbReference>
<dbReference type="PANTHER" id="PTHR13932">
    <property type="entry name" value="COPROPORPHYRINIGEN III OXIDASE"/>
    <property type="match status" value="1"/>
</dbReference>
<dbReference type="Gene3D" id="3.30.750.200">
    <property type="match status" value="1"/>
</dbReference>
<evidence type="ECO:0000313" key="6">
    <source>
        <dbReference type="Proteomes" id="UP000243077"/>
    </source>
</evidence>
<evidence type="ECO:0000259" key="4">
    <source>
        <dbReference type="PROSITE" id="PS51918"/>
    </source>
</evidence>
<proteinExistence type="inferred from homology"/>
<feature type="domain" description="Radical SAM core" evidence="4">
    <location>
        <begin position="23"/>
        <end position="266"/>
    </location>
</feature>
<keyword evidence="3" id="KW-0963">Cytoplasm</keyword>
<dbReference type="InterPro" id="IPR058240">
    <property type="entry name" value="rSAM_sf"/>
</dbReference>
<dbReference type="InterPro" id="IPR004559">
    <property type="entry name" value="HemW-like"/>
</dbReference>
<dbReference type="OrthoDB" id="9808022at2"/>
<comment type="subcellular location">
    <subcellularLocation>
        <location evidence="3">Cytoplasm</location>
    </subcellularLocation>
</comment>
<dbReference type="GO" id="GO:0006779">
    <property type="term" value="P:porphyrin-containing compound biosynthetic process"/>
    <property type="evidence" value="ECO:0007669"/>
    <property type="project" value="InterPro"/>
</dbReference>
<reference evidence="5 6" key="1">
    <citation type="submission" date="2018-02" db="EMBL/GenBank/DDBJ databases">
        <title>Complete genome of the streamlined marine actinobacterium Pontimonas salivibrio CL-TW6 adapted to coastal planktonic lifestype.</title>
        <authorList>
            <person name="Cho B.C."/>
            <person name="Hardies S.C."/>
            <person name="Jang G.I."/>
            <person name="Hwang C.Y."/>
        </authorList>
    </citation>
    <scope>NUCLEOTIDE SEQUENCE [LARGE SCALE GENOMIC DNA]</scope>
    <source>
        <strain evidence="5 6">CL-TW6</strain>
    </source>
</reference>
<evidence type="ECO:0000256" key="2">
    <source>
        <dbReference type="ARBA" id="ARBA00017228"/>
    </source>
</evidence>